<dbReference type="PANTHER" id="PTHR43377:SF1">
    <property type="entry name" value="BILIVERDIN REDUCTASE A"/>
    <property type="match status" value="1"/>
</dbReference>
<dbReference type="SUPFAM" id="SSF55347">
    <property type="entry name" value="Glyceraldehyde-3-phosphate dehydrogenase-like, C-terminal domain"/>
    <property type="match status" value="1"/>
</dbReference>
<dbReference type="Proteomes" id="UP000231157">
    <property type="component" value="Unassembled WGS sequence"/>
</dbReference>
<sequence length="226" mass="25043">MCEKPIAETIEDAEEMVAACNESGSILIVNHMRRFDPALSRVADMILKKKIGDIQSVRCLYVNGLMNTGSHIIDMLHWYFGEIKWVLAVPNGQEPTYGKDVLVNAIIEFESGVQATLQSLDSKHYAVFEIEVFGKTGKISITGLGQIIDVIGLRESMQYRTYMELNPEKVERIADEGRSFFSSMAEHLVSVLDGASPKSTGKNALQALKVLLALKKSAEKGTKEFV</sequence>
<evidence type="ECO:0000259" key="1">
    <source>
        <dbReference type="Pfam" id="PF01408"/>
    </source>
</evidence>
<evidence type="ECO:0000313" key="3">
    <source>
        <dbReference type="EMBL" id="PIR89054.1"/>
    </source>
</evidence>
<dbReference type="Pfam" id="PF01408">
    <property type="entry name" value="GFO_IDH_MocA"/>
    <property type="match status" value="1"/>
</dbReference>
<dbReference type="GO" id="GO:0000166">
    <property type="term" value="F:nucleotide binding"/>
    <property type="evidence" value="ECO:0007669"/>
    <property type="project" value="InterPro"/>
</dbReference>
<dbReference type="PANTHER" id="PTHR43377">
    <property type="entry name" value="BILIVERDIN REDUCTASE A"/>
    <property type="match status" value="1"/>
</dbReference>
<name>A0A2H0URL7_9BACT</name>
<dbReference type="InterPro" id="IPR051450">
    <property type="entry name" value="Gfo/Idh/MocA_Oxidoreductases"/>
</dbReference>
<dbReference type="Pfam" id="PF22725">
    <property type="entry name" value="GFO_IDH_MocA_C3"/>
    <property type="match status" value="1"/>
</dbReference>
<feature type="domain" description="Gfo/Idh/MocA-like oxidoreductase N-terminal" evidence="1">
    <location>
        <begin position="1"/>
        <end position="31"/>
    </location>
</feature>
<feature type="domain" description="GFO/IDH/MocA-like oxidoreductase" evidence="2">
    <location>
        <begin position="65"/>
        <end position="139"/>
    </location>
</feature>
<reference evidence="4" key="1">
    <citation type="submission" date="2017-09" db="EMBL/GenBank/DDBJ databases">
        <title>Depth-based differentiation of microbial function through sediment-hosted aquifers and enrichment of novel symbionts in the deep terrestrial subsurface.</title>
        <authorList>
            <person name="Probst A.J."/>
            <person name="Ladd B."/>
            <person name="Jarett J.K."/>
            <person name="Geller-Mcgrath D.E."/>
            <person name="Sieber C.M.K."/>
            <person name="Emerson J.B."/>
            <person name="Anantharaman K."/>
            <person name="Thomas B.C."/>
            <person name="Malmstrom R."/>
            <person name="Stieglmeier M."/>
            <person name="Klingl A."/>
            <person name="Woyke T."/>
            <person name="Ryan C.M."/>
            <person name="Banfield J.F."/>
        </authorList>
    </citation>
    <scope>NUCLEOTIDE SEQUENCE [LARGE SCALE GENOMIC DNA]</scope>
</reference>
<accession>A0A2H0URL7</accession>
<protein>
    <submittedName>
        <fullName evidence="3">Uncharacterized protein</fullName>
    </submittedName>
</protein>
<dbReference type="InterPro" id="IPR000683">
    <property type="entry name" value="Gfo/Idh/MocA-like_OxRdtase_N"/>
</dbReference>
<dbReference type="EMBL" id="PFAZ01000008">
    <property type="protein sequence ID" value="PIR89054.1"/>
    <property type="molecule type" value="Genomic_DNA"/>
</dbReference>
<gene>
    <name evidence="3" type="ORF">COU07_03105</name>
</gene>
<dbReference type="InterPro" id="IPR036291">
    <property type="entry name" value="NAD(P)-bd_dom_sf"/>
</dbReference>
<dbReference type="Gene3D" id="3.40.50.720">
    <property type="entry name" value="NAD(P)-binding Rossmann-like Domain"/>
    <property type="match status" value="1"/>
</dbReference>
<dbReference type="Gene3D" id="3.30.360.10">
    <property type="entry name" value="Dihydrodipicolinate Reductase, domain 2"/>
    <property type="match status" value="1"/>
</dbReference>
<dbReference type="AlphaFoldDB" id="A0A2H0URL7"/>
<proteinExistence type="predicted"/>
<evidence type="ECO:0000259" key="2">
    <source>
        <dbReference type="Pfam" id="PF22725"/>
    </source>
</evidence>
<comment type="caution">
    <text evidence="3">The sequence shown here is derived from an EMBL/GenBank/DDBJ whole genome shotgun (WGS) entry which is preliminary data.</text>
</comment>
<organism evidence="3 4">
    <name type="scientific">Candidatus Harrisonbacteria bacterium CG10_big_fil_rev_8_21_14_0_10_40_38</name>
    <dbReference type="NCBI Taxonomy" id="1974583"/>
    <lineage>
        <taxon>Bacteria</taxon>
        <taxon>Candidatus Harrisoniibacteriota</taxon>
    </lineage>
</organism>
<evidence type="ECO:0000313" key="4">
    <source>
        <dbReference type="Proteomes" id="UP000231157"/>
    </source>
</evidence>
<dbReference type="InterPro" id="IPR055170">
    <property type="entry name" value="GFO_IDH_MocA-like_dom"/>
</dbReference>
<dbReference type="SUPFAM" id="SSF51735">
    <property type="entry name" value="NAD(P)-binding Rossmann-fold domains"/>
    <property type="match status" value="1"/>
</dbReference>